<dbReference type="KEGG" id="vcn:VOLCADRAFT_119885"/>
<proteinExistence type="predicted"/>
<feature type="non-terminal residue" evidence="4">
    <location>
        <position position="626"/>
    </location>
</feature>
<dbReference type="InParanoid" id="D8UHN6"/>
<organism evidence="5">
    <name type="scientific">Volvox carteri f. nagariensis</name>
    <dbReference type="NCBI Taxonomy" id="3068"/>
    <lineage>
        <taxon>Eukaryota</taxon>
        <taxon>Viridiplantae</taxon>
        <taxon>Chlorophyta</taxon>
        <taxon>core chlorophytes</taxon>
        <taxon>Chlorophyceae</taxon>
        <taxon>CS clade</taxon>
        <taxon>Chlamydomonadales</taxon>
        <taxon>Volvocaceae</taxon>
        <taxon>Volvox</taxon>
    </lineage>
</organism>
<dbReference type="NCBIfam" id="TIGR00756">
    <property type="entry name" value="PPR"/>
    <property type="match status" value="4"/>
</dbReference>
<keyword evidence="1" id="KW-0677">Repeat</keyword>
<evidence type="ECO:0000313" key="4">
    <source>
        <dbReference type="EMBL" id="EFJ40780.1"/>
    </source>
</evidence>
<dbReference type="GO" id="GO:0031930">
    <property type="term" value="P:mitochondria-nucleus signaling pathway"/>
    <property type="evidence" value="ECO:0007669"/>
    <property type="project" value="TreeGrafter"/>
</dbReference>
<feature type="repeat" description="PPR" evidence="2">
    <location>
        <begin position="143"/>
        <end position="177"/>
    </location>
</feature>
<dbReference type="PROSITE" id="PS51375">
    <property type="entry name" value="PPR"/>
    <property type="match status" value="5"/>
</dbReference>
<dbReference type="Pfam" id="PF13812">
    <property type="entry name" value="PPR_3"/>
    <property type="match status" value="2"/>
</dbReference>
<dbReference type="PANTHER" id="PTHR47936">
    <property type="entry name" value="PPR_LONG DOMAIN-CONTAINING PROTEIN"/>
    <property type="match status" value="1"/>
</dbReference>
<dbReference type="STRING" id="3068.D8UHN6"/>
<feature type="repeat" description="PPR" evidence="2">
    <location>
        <begin position="251"/>
        <end position="285"/>
    </location>
</feature>
<dbReference type="SUPFAM" id="SSF81901">
    <property type="entry name" value="HCP-like"/>
    <property type="match status" value="1"/>
</dbReference>
<feature type="region of interest" description="Disordered" evidence="3">
    <location>
        <begin position="581"/>
        <end position="626"/>
    </location>
</feature>
<keyword evidence="5" id="KW-1185">Reference proteome</keyword>
<dbReference type="EMBL" id="GL378407">
    <property type="protein sequence ID" value="EFJ40780.1"/>
    <property type="molecule type" value="Genomic_DNA"/>
</dbReference>
<evidence type="ECO:0008006" key="6">
    <source>
        <dbReference type="Google" id="ProtNLM"/>
    </source>
</evidence>
<dbReference type="eggNOG" id="KOG4197">
    <property type="taxonomic scope" value="Eukaryota"/>
</dbReference>
<dbReference type="OrthoDB" id="822380at2759"/>
<dbReference type="Gene3D" id="1.25.40.10">
    <property type="entry name" value="Tetratricopeptide repeat domain"/>
    <property type="match status" value="4"/>
</dbReference>
<dbReference type="GO" id="GO:0010019">
    <property type="term" value="P:chloroplast-nucleus signaling pathway"/>
    <property type="evidence" value="ECO:0007669"/>
    <property type="project" value="TreeGrafter"/>
</dbReference>
<dbReference type="Pfam" id="PF13041">
    <property type="entry name" value="PPR_2"/>
    <property type="match status" value="1"/>
</dbReference>
<evidence type="ECO:0000313" key="5">
    <source>
        <dbReference type="Proteomes" id="UP000001058"/>
    </source>
</evidence>
<evidence type="ECO:0000256" key="1">
    <source>
        <dbReference type="ARBA" id="ARBA00022737"/>
    </source>
</evidence>
<gene>
    <name evidence="4" type="ORF">VOLCADRAFT_119885</name>
</gene>
<dbReference type="GeneID" id="9623273"/>
<protein>
    <recommendedName>
        <fullName evidence="6">Pentacotripeptide-repeat region of PRORP domain-containing protein</fullName>
    </recommendedName>
</protein>
<feature type="repeat" description="PPR" evidence="2">
    <location>
        <begin position="386"/>
        <end position="420"/>
    </location>
</feature>
<accession>D8UHN6</accession>
<dbReference type="GO" id="GO:0009507">
    <property type="term" value="C:chloroplast"/>
    <property type="evidence" value="ECO:0007669"/>
    <property type="project" value="TreeGrafter"/>
</dbReference>
<dbReference type="InterPro" id="IPR002885">
    <property type="entry name" value="PPR_rpt"/>
</dbReference>
<dbReference type="Proteomes" id="UP000001058">
    <property type="component" value="Unassembled WGS sequence"/>
</dbReference>
<feature type="repeat" description="PPR" evidence="2">
    <location>
        <begin position="216"/>
        <end position="250"/>
    </location>
</feature>
<dbReference type="AlphaFoldDB" id="D8UHN6"/>
<feature type="compositionally biased region" description="Gly residues" evidence="3">
    <location>
        <begin position="610"/>
        <end position="626"/>
    </location>
</feature>
<dbReference type="InterPro" id="IPR011990">
    <property type="entry name" value="TPR-like_helical_dom_sf"/>
</dbReference>
<feature type="repeat" description="PPR" evidence="2">
    <location>
        <begin position="286"/>
        <end position="320"/>
    </location>
</feature>
<evidence type="ECO:0000256" key="3">
    <source>
        <dbReference type="SAM" id="MobiDB-lite"/>
    </source>
</evidence>
<sequence>MDARRPKSLLAAQDDVRALRARLNTGSGDDVSAEQCSEAIKALSAFGERWSDIRQAYSDFRAAGVRIRADTYRVLVAAAIEARQGMDVVELVSHEEELYGPPPLPVYCSLISRLLKHPGRGTPCRQAAYALWQKLRASGYKLDAPAYRTGMNLCVELGKLSEARQLMDAMRAAGHRPGWGSYHILMKYHARRGEMDAARRLFTQLRAYRGGDRPLEISAYNILLDGFVRLGDVTMARAVLDKARREGTAPDAYTYSSYASGLAAAGRLEEAEALLGEMAAEGLPPNPVVYGAVLDGCSRLSDWNRAERLLAKMRADGLRPSVVHYNMLIRGRSYGSGIPDGDGAAAAATAGSYRGSSSSSSSNSGSDRGFVEALLVEMRASGLRPDAVTYGTLIDAAVRSGSVSSALEVLSAMRVDGVQPDGAIFTSLMKLFRTQGHQAKALEVFQQLSSSRSSSVDLWALSCLVKVFAGEGNMGEAEAAQRRANQMAAEQGLPPPVEAAYALLQAYGQQGQLGPALLSFRRFLAAGGQPHRKMCELAYRLCLKHFDFSSAAQVLRAMRLMRGLELRDALYRQQWEEAQRRMQARRQQAGNSNGNGNRMISSSSSSSSGSGDGSPGGGGGGCRATD</sequence>
<reference evidence="4 5" key="1">
    <citation type="journal article" date="2010" name="Science">
        <title>Genomic analysis of organismal complexity in the multicellular green alga Volvox carteri.</title>
        <authorList>
            <person name="Prochnik S.E."/>
            <person name="Umen J."/>
            <person name="Nedelcu A.M."/>
            <person name="Hallmann A."/>
            <person name="Miller S.M."/>
            <person name="Nishii I."/>
            <person name="Ferris P."/>
            <person name="Kuo A."/>
            <person name="Mitros T."/>
            <person name="Fritz-Laylin L.K."/>
            <person name="Hellsten U."/>
            <person name="Chapman J."/>
            <person name="Simakov O."/>
            <person name="Rensing S.A."/>
            <person name="Terry A."/>
            <person name="Pangilinan J."/>
            <person name="Kapitonov V."/>
            <person name="Jurka J."/>
            <person name="Salamov A."/>
            <person name="Shapiro H."/>
            <person name="Schmutz J."/>
            <person name="Grimwood J."/>
            <person name="Lindquist E."/>
            <person name="Lucas S."/>
            <person name="Grigoriev I.V."/>
            <person name="Schmitt R."/>
            <person name="Kirk D."/>
            <person name="Rokhsar D.S."/>
        </authorList>
    </citation>
    <scope>NUCLEOTIDE SEQUENCE [LARGE SCALE GENOMIC DNA]</scope>
    <source>
        <strain evidence="5">f. Nagariensis / Eve</strain>
    </source>
</reference>
<dbReference type="PANTHER" id="PTHR47936:SF1">
    <property type="entry name" value="PENTATRICOPEPTIDE REPEAT-CONTAINING PROTEIN GUN1, CHLOROPLASTIC"/>
    <property type="match status" value="1"/>
</dbReference>
<dbReference type="RefSeq" id="XP_002958155.1">
    <property type="nucleotide sequence ID" value="XM_002958109.1"/>
</dbReference>
<feature type="compositionally biased region" description="Low complexity" evidence="3">
    <location>
        <begin position="585"/>
        <end position="609"/>
    </location>
</feature>
<name>D8UHN6_VOLCA</name>
<evidence type="ECO:0000256" key="2">
    <source>
        <dbReference type="PROSITE-ProRule" id="PRU00708"/>
    </source>
</evidence>